<accession>E4XDE2</accession>
<feature type="chain" id="PRO_5003190197" evidence="1">
    <location>
        <begin position="20"/>
        <end position="141"/>
    </location>
</feature>
<name>E4XDE2_OIKDI</name>
<feature type="signal peptide" evidence="1">
    <location>
        <begin position="1"/>
        <end position="19"/>
    </location>
</feature>
<evidence type="ECO:0000256" key="1">
    <source>
        <dbReference type="SAM" id="SignalP"/>
    </source>
</evidence>
<gene>
    <name evidence="2" type="ORF">GSOID_T00008184001</name>
</gene>
<protein>
    <submittedName>
        <fullName evidence="2">Uncharacterized protein</fullName>
    </submittedName>
</protein>
<proteinExistence type="predicted"/>
<sequence length="141" mass="15799">MKILAGLALAASAAEISLGQKVTNWCGFDLNDFYDTRGLALEYRVKARKTWENRDAEKIAKRPRGPSHYRDVVRVNCAATTRGGSNHENANPLGGYPDKKLAPMVKCTRKGPNGAQKLKPNARRWRGNKIVHWYNKYCLGV</sequence>
<reference evidence="2" key="1">
    <citation type="journal article" date="2010" name="Science">
        <title>Plasticity of animal genome architecture unmasked by rapid evolution of a pelagic tunicate.</title>
        <authorList>
            <person name="Denoeud F."/>
            <person name="Henriet S."/>
            <person name="Mungpakdee S."/>
            <person name="Aury J.M."/>
            <person name="Da Silva C."/>
            <person name="Brinkmann H."/>
            <person name="Mikhaleva J."/>
            <person name="Olsen L.C."/>
            <person name="Jubin C."/>
            <person name="Canestro C."/>
            <person name="Bouquet J.M."/>
            <person name="Danks G."/>
            <person name="Poulain J."/>
            <person name="Campsteijn C."/>
            <person name="Adamski M."/>
            <person name="Cross I."/>
            <person name="Yadetie F."/>
            <person name="Muffato M."/>
            <person name="Louis A."/>
            <person name="Butcher S."/>
            <person name="Tsagkogeorga G."/>
            <person name="Konrad A."/>
            <person name="Singh S."/>
            <person name="Jensen M.F."/>
            <person name="Cong E.H."/>
            <person name="Eikeseth-Otteraa H."/>
            <person name="Noel B."/>
            <person name="Anthouard V."/>
            <person name="Porcel B.M."/>
            <person name="Kachouri-Lafond R."/>
            <person name="Nishino A."/>
            <person name="Ugolini M."/>
            <person name="Chourrout P."/>
            <person name="Nishida H."/>
            <person name="Aasland R."/>
            <person name="Huzurbazar S."/>
            <person name="Westhof E."/>
            <person name="Delsuc F."/>
            <person name="Lehrach H."/>
            <person name="Reinhardt R."/>
            <person name="Weissenbach J."/>
            <person name="Roy S.W."/>
            <person name="Artiguenave F."/>
            <person name="Postlethwait J.H."/>
            <person name="Manak J.R."/>
            <person name="Thompson E.M."/>
            <person name="Jaillon O."/>
            <person name="Du Pasquier L."/>
            <person name="Boudinot P."/>
            <person name="Liberles D.A."/>
            <person name="Volff J.N."/>
            <person name="Philippe H."/>
            <person name="Lenhard B."/>
            <person name="Roest Crollius H."/>
            <person name="Wincker P."/>
            <person name="Chourrout D."/>
        </authorList>
    </citation>
    <scope>NUCLEOTIDE SEQUENCE [LARGE SCALE GENOMIC DNA]</scope>
</reference>
<evidence type="ECO:0000313" key="3">
    <source>
        <dbReference type="Proteomes" id="UP000001307"/>
    </source>
</evidence>
<organism evidence="2">
    <name type="scientific">Oikopleura dioica</name>
    <name type="common">Tunicate</name>
    <dbReference type="NCBI Taxonomy" id="34765"/>
    <lineage>
        <taxon>Eukaryota</taxon>
        <taxon>Metazoa</taxon>
        <taxon>Chordata</taxon>
        <taxon>Tunicata</taxon>
        <taxon>Appendicularia</taxon>
        <taxon>Copelata</taxon>
        <taxon>Oikopleuridae</taxon>
        <taxon>Oikopleura</taxon>
    </lineage>
</organism>
<keyword evidence="3" id="KW-1185">Reference proteome</keyword>
<dbReference type="InParanoid" id="E4XDE2"/>
<dbReference type="AlphaFoldDB" id="E4XDE2"/>
<dbReference type="EMBL" id="FN653039">
    <property type="protein sequence ID" value="CBY19180.1"/>
    <property type="molecule type" value="Genomic_DNA"/>
</dbReference>
<evidence type="ECO:0000313" key="2">
    <source>
        <dbReference type="EMBL" id="CBY19180.1"/>
    </source>
</evidence>
<keyword evidence="1" id="KW-0732">Signal</keyword>
<dbReference type="Proteomes" id="UP000001307">
    <property type="component" value="Unassembled WGS sequence"/>
</dbReference>
<dbReference type="OrthoDB" id="10303038at2759"/>